<comment type="subcellular location">
    <subcellularLocation>
        <location evidence="1">Membrane</location>
        <topology evidence="1">Multi-pass membrane protein</topology>
    </subcellularLocation>
</comment>
<dbReference type="HOGENOM" id="CLU_058004_0_0_4"/>
<feature type="transmembrane region" description="Helical" evidence="7">
    <location>
        <begin position="30"/>
        <end position="53"/>
    </location>
</feature>
<keyword evidence="10" id="KW-1185">Reference proteome</keyword>
<reference evidence="9 10" key="1">
    <citation type="submission" date="2011-11" db="EMBL/GenBank/DDBJ databases">
        <authorList>
            <person name="Weinstock G."/>
            <person name="Sodergren E."/>
            <person name="Clifton S."/>
            <person name="Fulton L."/>
            <person name="Fulton B."/>
            <person name="Courtney L."/>
            <person name="Fronick C."/>
            <person name="Harrison M."/>
            <person name="Strong C."/>
            <person name="Farmer C."/>
            <person name="Delahaunty K."/>
            <person name="Markovic C."/>
            <person name="Hall O."/>
            <person name="Minx P."/>
            <person name="Tomlinson C."/>
            <person name="Mitreva M."/>
            <person name="Hou S."/>
            <person name="Chen J."/>
            <person name="Wollam A."/>
            <person name="Pepin K.H."/>
            <person name="Johnson M."/>
            <person name="Bhonagiri V."/>
            <person name="Zhang X."/>
            <person name="Suruliraj S."/>
            <person name="Warren W."/>
            <person name="Chinwalla A."/>
            <person name="Mardis E.R."/>
            <person name="Wilson R.K."/>
        </authorList>
    </citation>
    <scope>NUCLEOTIDE SEQUENCE [LARGE SCALE GENOMIC DNA]</scope>
    <source>
        <strain evidence="9 10">YIT 11816</strain>
    </source>
</reference>
<dbReference type="InterPro" id="IPR037185">
    <property type="entry name" value="EmrE-like"/>
</dbReference>
<name>H3KHL4_9BURK</name>
<feature type="transmembrane region" description="Helical" evidence="7">
    <location>
        <begin position="191"/>
        <end position="211"/>
    </location>
</feature>
<evidence type="ECO:0000256" key="1">
    <source>
        <dbReference type="ARBA" id="ARBA00004141"/>
    </source>
</evidence>
<evidence type="ECO:0000256" key="5">
    <source>
        <dbReference type="ARBA" id="ARBA00023136"/>
    </source>
</evidence>
<dbReference type="InterPro" id="IPR000620">
    <property type="entry name" value="EamA_dom"/>
</dbReference>
<feature type="transmembrane region" description="Helical" evidence="7">
    <location>
        <begin position="223"/>
        <end position="244"/>
    </location>
</feature>
<feature type="transmembrane region" description="Helical" evidence="7">
    <location>
        <begin position="251"/>
        <end position="273"/>
    </location>
</feature>
<accession>H3KHL4</accession>
<dbReference type="STRING" id="762967.HMPREF9440_02258"/>
<dbReference type="PANTHER" id="PTHR32322">
    <property type="entry name" value="INNER MEMBRANE TRANSPORTER"/>
    <property type="match status" value="1"/>
</dbReference>
<proteinExistence type="inferred from homology"/>
<dbReference type="PANTHER" id="PTHR32322:SF2">
    <property type="entry name" value="EAMA DOMAIN-CONTAINING PROTEIN"/>
    <property type="match status" value="1"/>
</dbReference>
<feature type="transmembrane region" description="Helical" evidence="7">
    <location>
        <begin position="121"/>
        <end position="138"/>
    </location>
</feature>
<dbReference type="PATRIC" id="fig|762967.3.peg.1778"/>
<dbReference type="Pfam" id="PF00892">
    <property type="entry name" value="EamA"/>
    <property type="match status" value="1"/>
</dbReference>
<keyword evidence="3 7" id="KW-0812">Transmembrane</keyword>
<dbReference type="EMBL" id="AFBQ01000344">
    <property type="protein sequence ID" value="EHY30393.1"/>
    <property type="molecule type" value="Genomic_DNA"/>
</dbReference>
<dbReference type="AlphaFoldDB" id="H3KHL4"/>
<feature type="transmembrane region" description="Helical" evidence="7">
    <location>
        <begin position="150"/>
        <end position="170"/>
    </location>
</feature>
<feature type="transmembrane region" description="Helical" evidence="7">
    <location>
        <begin position="89"/>
        <end position="109"/>
    </location>
</feature>
<sequence length="335" mass="35364">MLTGILFALAACLVWGSTYVAPLILSDYSPVLITLVRYTVFGAVCVAFVASQLRRALRTSARDRLLAVALGIVGNLIYFWLITEAVVRVGGAVAGAFTSMIPVVCTITANLTARRPLPWKPLALPLVMILGGLVVFNAEEFARLEGHAFFASGADFALGVAAALGSVAIWTWFPLSNSRWLREHPGFPGSLWLAMQGAALLPVSLAGLAFLPEASGLLGRINATFIFWIFVMAIGCSWVGNALWNAASRRMPAVLIGQMLVFETLAAVLYASLWQGETVTLTAAVGLAAELLGIALTVRLCSAQEPPSEAPKEGPNDGAAKKVGETPCQTSSGCV</sequence>
<feature type="transmembrane region" description="Helical" evidence="7">
    <location>
        <begin position="65"/>
        <end position="83"/>
    </location>
</feature>
<organism evidence="9 10">
    <name type="scientific">Sutterella parvirubra YIT 11816</name>
    <dbReference type="NCBI Taxonomy" id="762967"/>
    <lineage>
        <taxon>Bacteria</taxon>
        <taxon>Pseudomonadati</taxon>
        <taxon>Pseudomonadota</taxon>
        <taxon>Betaproteobacteria</taxon>
        <taxon>Burkholderiales</taxon>
        <taxon>Sutterellaceae</taxon>
        <taxon>Sutterella</taxon>
    </lineage>
</organism>
<evidence type="ECO:0000313" key="10">
    <source>
        <dbReference type="Proteomes" id="UP000004956"/>
    </source>
</evidence>
<dbReference type="RefSeq" id="WP_008543553.1">
    <property type="nucleotide sequence ID" value="NZ_JH605012.1"/>
</dbReference>
<evidence type="ECO:0000313" key="9">
    <source>
        <dbReference type="EMBL" id="EHY30393.1"/>
    </source>
</evidence>
<feature type="transmembrane region" description="Helical" evidence="7">
    <location>
        <begin position="279"/>
        <end position="298"/>
    </location>
</feature>
<feature type="compositionally biased region" description="Basic and acidic residues" evidence="6">
    <location>
        <begin position="310"/>
        <end position="324"/>
    </location>
</feature>
<feature type="region of interest" description="Disordered" evidence="6">
    <location>
        <begin position="306"/>
        <end position="335"/>
    </location>
</feature>
<dbReference type="InterPro" id="IPR050638">
    <property type="entry name" value="AA-Vitamin_Transporters"/>
</dbReference>
<gene>
    <name evidence="9" type="ORF">HMPREF9440_02258</name>
</gene>
<evidence type="ECO:0000256" key="6">
    <source>
        <dbReference type="SAM" id="MobiDB-lite"/>
    </source>
</evidence>
<evidence type="ECO:0000256" key="7">
    <source>
        <dbReference type="SAM" id="Phobius"/>
    </source>
</evidence>
<evidence type="ECO:0000259" key="8">
    <source>
        <dbReference type="Pfam" id="PF00892"/>
    </source>
</evidence>
<keyword evidence="5 7" id="KW-0472">Membrane</keyword>
<feature type="domain" description="EamA" evidence="8">
    <location>
        <begin position="3"/>
        <end position="135"/>
    </location>
</feature>
<dbReference type="OrthoDB" id="7216522at2"/>
<evidence type="ECO:0000256" key="2">
    <source>
        <dbReference type="ARBA" id="ARBA00007362"/>
    </source>
</evidence>
<dbReference type="GO" id="GO:0016020">
    <property type="term" value="C:membrane"/>
    <property type="evidence" value="ECO:0007669"/>
    <property type="project" value="UniProtKB-SubCell"/>
</dbReference>
<evidence type="ECO:0000256" key="4">
    <source>
        <dbReference type="ARBA" id="ARBA00022989"/>
    </source>
</evidence>
<dbReference type="Proteomes" id="UP000004956">
    <property type="component" value="Unassembled WGS sequence"/>
</dbReference>
<protein>
    <submittedName>
        <fullName evidence="9">Putative membrane protein</fullName>
    </submittedName>
</protein>
<keyword evidence="4 7" id="KW-1133">Transmembrane helix</keyword>
<dbReference type="SUPFAM" id="SSF103481">
    <property type="entry name" value="Multidrug resistance efflux transporter EmrE"/>
    <property type="match status" value="2"/>
</dbReference>
<evidence type="ECO:0000256" key="3">
    <source>
        <dbReference type="ARBA" id="ARBA00022692"/>
    </source>
</evidence>
<comment type="caution">
    <text evidence="9">The sequence shown here is derived from an EMBL/GenBank/DDBJ whole genome shotgun (WGS) entry which is preliminary data.</text>
</comment>
<comment type="similarity">
    <text evidence="2">Belongs to the EamA transporter family.</text>
</comment>